<proteinExistence type="predicted"/>
<dbReference type="EMBL" id="LR797459">
    <property type="protein sequence ID" value="CAB4218268.1"/>
    <property type="molecule type" value="Genomic_DNA"/>
</dbReference>
<evidence type="ECO:0000313" key="1">
    <source>
        <dbReference type="EMBL" id="CAB4214426.1"/>
    </source>
</evidence>
<dbReference type="EMBL" id="LR797412">
    <property type="protein sequence ID" value="CAB4214426.1"/>
    <property type="molecule type" value="Genomic_DNA"/>
</dbReference>
<organism evidence="1">
    <name type="scientific">uncultured Caudovirales phage</name>
    <dbReference type="NCBI Taxonomy" id="2100421"/>
    <lineage>
        <taxon>Viruses</taxon>
        <taxon>Duplodnaviria</taxon>
        <taxon>Heunggongvirae</taxon>
        <taxon>Uroviricota</taxon>
        <taxon>Caudoviricetes</taxon>
        <taxon>Peduoviridae</taxon>
        <taxon>Maltschvirus</taxon>
        <taxon>Maltschvirus maltsch</taxon>
    </lineage>
</organism>
<name>A0A6J5SJE8_9CAUD</name>
<reference evidence="1" key="1">
    <citation type="submission" date="2020-05" db="EMBL/GenBank/DDBJ databases">
        <authorList>
            <person name="Chiriac C."/>
            <person name="Salcher M."/>
            <person name="Ghai R."/>
            <person name="Kavagutti S V."/>
        </authorList>
    </citation>
    <scope>NUCLEOTIDE SEQUENCE</scope>
</reference>
<gene>
    <name evidence="1" type="ORF">UFOVP1459_36</name>
    <name evidence="2" type="ORF">UFOVP1609_10</name>
</gene>
<sequence>MQVTTKQLQNDVPVWDVLIDGEVCGCITQFPGEGPMATVKIGYSKRTLAAATVHSLINEIGLYVREIEMIRRRVDIDGFDEYAAERKMAIGDQERVYDESDYFNEEEEYCKHHEAMYWKADALGYNDENEAY</sequence>
<evidence type="ECO:0000313" key="2">
    <source>
        <dbReference type="EMBL" id="CAB4218268.1"/>
    </source>
</evidence>
<accession>A0A6J5SJE8</accession>
<protein>
    <submittedName>
        <fullName evidence="1">Uncharacterized protein</fullName>
    </submittedName>
</protein>